<comment type="caution">
    <text evidence="2">The sequence shown here is derived from an EMBL/GenBank/DDBJ whole genome shotgun (WGS) entry which is preliminary data.</text>
</comment>
<sequence>MKKILLILLLSITAFTVKAQNMTFDETVKYINDKIDTSRWSKITVTRNGTVTAGDKTVNLFDLPETHIAFYSQYDKGIAIWFNHPYYVSLALDSSIGRITIGGFSVEKDAERVYNALVYLRSLCTKSKDPFDK</sequence>
<dbReference type="EMBL" id="RBKU01000001">
    <property type="protein sequence ID" value="RKR83057.1"/>
    <property type="molecule type" value="Genomic_DNA"/>
</dbReference>
<feature type="signal peptide" evidence="1">
    <location>
        <begin position="1"/>
        <end position="19"/>
    </location>
</feature>
<proteinExistence type="predicted"/>
<evidence type="ECO:0000256" key="1">
    <source>
        <dbReference type="SAM" id="SignalP"/>
    </source>
</evidence>
<dbReference type="Proteomes" id="UP000268007">
    <property type="component" value="Unassembled WGS sequence"/>
</dbReference>
<keyword evidence="1" id="KW-0732">Signal</keyword>
<evidence type="ECO:0000313" key="3">
    <source>
        <dbReference type="Proteomes" id="UP000268007"/>
    </source>
</evidence>
<name>A0A495J288_9SPHI</name>
<dbReference type="AlphaFoldDB" id="A0A495J288"/>
<reference evidence="2 3" key="1">
    <citation type="submission" date="2018-10" db="EMBL/GenBank/DDBJ databases">
        <title>Genomic Encyclopedia of Archaeal and Bacterial Type Strains, Phase II (KMG-II): from individual species to whole genera.</title>
        <authorList>
            <person name="Goeker M."/>
        </authorList>
    </citation>
    <scope>NUCLEOTIDE SEQUENCE [LARGE SCALE GENOMIC DNA]</scope>
    <source>
        <strain evidence="2 3">DSM 18602</strain>
    </source>
</reference>
<gene>
    <name evidence="2" type="ORF">BDD43_3257</name>
</gene>
<organism evidence="2 3">
    <name type="scientific">Mucilaginibacter gracilis</name>
    <dbReference type="NCBI Taxonomy" id="423350"/>
    <lineage>
        <taxon>Bacteria</taxon>
        <taxon>Pseudomonadati</taxon>
        <taxon>Bacteroidota</taxon>
        <taxon>Sphingobacteriia</taxon>
        <taxon>Sphingobacteriales</taxon>
        <taxon>Sphingobacteriaceae</taxon>
        <taxon>Mucilaginibacter</taxon>
    </lineage>
</organism>
<feature type="chain" id="PRO_5019763979" evidence="1">
    <location>
        <begin position="20"/>
        <end position="133"/>
    </location>
</feature>
<keyword evidence="3" id="KW-1185">Reference proteome</keyword>
<protein>
    <submittedName>
        <fullName evidence="2">Uncharacterized protein</fullName>
    </submittedName>
</protein>
<evidence type="ECO:0000313" key="2">
    <source>
        <dbReference type="EMBL" id="RKR83057.1"/>
    </source>
</evidence>
<dbReference type="OrthoDB" id="711261at2"/>
<accession>A0A495J288</accession>
<dbReference type="RefSeq" id="WP_121198595.1">
    <property type="nucleotide sequence ID" value="NZ_RBKU01000001.1"/>
</dbReference>